<keyword evidence="2" id="KW-0217">Developmental protein</keyword>
<dbReference type="PROSITE" id="PS51370">
    <property type="entry name" value="R"/>
    <property type="match status" value="1"/>
</dbReference>
<dbReference type="GO" id="GO:0043565">
    <property type="term" value="F:sequence-specific DNA binding"/>
    <property type="evidence" value="ECO:0007669"/>
    <property type="project" value="TreeGrafter"/>
</dbReference>
<dbReference type="GO" id="GO:2000032">
    <property type="term" value="P:regulation of secondary shoot formation"/>
    <property type="evidence" value="ECO:0007669"/>
    <property type="project" value="TreeGrafter"/>
</dbReference>
<feature type="domain" description="R" evidence="8">
    <location>
        <begin position="216"/>
        <end position="233"/>
    </location>
</feature>
<sequence>MFFSNGNAYTTPQPLLASHHSSLVGHAANDTFPFDHHHNLLLDDFLATNFSPENSMKMAKSVDQHNTNQMQICGNGFCASSKILHRQRSDHLKKDRHKKIYTAHGLRDPRVRLSMRVAPEFFNLQDMLGFSKASKTLEWLLAKSKTAIEELAMKRKGIPAAIYGARSSSSTSECEAECEIVALSKGSETADHSRSESFASFAEKGEERIRVDLLKRESRAKARGRARERARERTKLKMTQKRLYHESDKLPDQYNSTNCPLLRHLRPGKHPESLVRGSSFHSQSMPIFNGLMEELAYNHHAHQAQEKEMIEGSLVIDSICKPYSESKNENSNEFSLYPFMANGVTTSFGFSA</sequence>
<dbReference type="InterPro" id="IPR017887">
    <property type="entry name" value="TF_TCP_subgr"/>
</dbReference>
<dbReference type="EMBL" id="BSYO01000005">
    <property type="protein sequence ID" value="GMH04296.1"/>
    <property type="molecule type" value="Genomic_DNA"/>
</dbReference>
<keyword evidence="4" id="KW-0238">DNA-binding</keyword>
<name>A0AAD3S4U8_NEPGR</name>
<dbReference type="PROSITE" id="PS51369">
    <property type="entry name" value="TCP"/>
    <property type="match status" value="1"/>
</dbReference>
<evidence type="ECO:0000259" key="7">
    <source>
        <dbReference type="PROSITE" id="PS51369"/>
    </source>
</evidence>
<evidence type="ECO:0000256" key="3">
    <source>
        <dbReference type="ARBA" id="ARBA00023015"/>
    </source>
</evidence>
<evidence type="ECO:0000256" key="6">
    <source>
        <dbReference type="ARBA" id="ARBA00023242"/>
    </source>
</evidence>
<keyword evidence="10" id="KW-1185">Reference proteome</keyword>
<organism evidence="9 10">
    <name type="scientific">Nepenthes gracilis</name>
    <name type="common">Slender pitcher plant</name>
    <dbReference type="NCBI Taxonomy" id="150966"/>
    <lineage>
        <taxon>Eukaryota</taxon>
        <taxon>Viridiplantae</taxon>
        <taxon>Streptophyta</taxon>
        <taxon>Embryophyta</taxon>
        <taxon>Tracheophyta</taxon>
        <taxon>Spermatophyta</taxon>
        <taxon>Magnoliopsida</taxon>
        <taxon>eudicotyledons</taxon>
        <taxon>Gunneridae</taxon>
        <taxon>Pentapetalae</taxon>
        <taxon>Caryophyllales</taxon>
        <taxon>Nepenthaceae</taxon>
        <taxon>Nepenthes</taxon>
    </lineage>
</organism>
<evidence type="ECO:0000259" key="8">
    <source>
        <dbReference type="PROSITE" id="PS51370"/>
    </source>
</evidence>
<protein>
    <submittedName>
        <fullName evidence="9">Uncharacterized protein</fullName>
    </submittedName>
</protein>
<dbReference type="InterPro" id="IPR005333">
    <property type="entry name" value="Transcription_factor_TCP"/>
</dbReference>
<evidence type="ECO:0000256" key="2">
    <source>
        <dbReference type="ARBA" id="ARBA00022473"/>
    </source>
</evidence>
<accession>A0AAD3S4U8</accession>
<keyword evidence="3" id="KW-0805">Transcription regulation</keyword>
<keyword evidence="6" id="KW-0539">Nucleus</keyword>
<dbReference type="InterPro" id="IPR017888">
    <property type="entry name" value="CYC/TB1_R_domain"/>
</dbReference>
<dbReference type="Pfam" id="PF03634">
    <property type="entry name" value="TCP"/>
    <property type="match status" value="1"/>
</dbReference>
<dbReference type="GO" id="GO:0003700">
    <property type="term" value="F:DNA-binding transcription factor activity"/>
    <property type="evidence" value="ECO:0007669"/>
    <property type="project" value="InterPro"/>
</dbReference>
<keyword evidence="5" id="KW-0804">Transcription</keyword>
<dbReference type="Proteomes" id="UP001279734">
    <property type="component" value="Unassembled WGS sequence"/>
</dbReference>
<gene>
    <name evidence="9" type="ORF">Nepgr_006135</name>
</gene>
<evidence type="ECO:0000313" key="10">
    <source>
        <dbReference type="Proteomes" id="UP001279734"/>
    </source>
</evidence>
<evidence type="ECO:0000256" key="5">
    <source>
        <dbReference type="ARBA" id="ARBA00023163"/>
    </source>
</evidence>
<proteinExistence type="predicted"/>
<dbReference type="PANTHER" id="PTHR31072">
    <property type="entry name" value="TRANSCRIPTION FACTOR TCP4-RELATED"/>
    <property type="match status" value="1"/>
</dbReference>
<reference evidence="9" key="1">
    <citation type="submission" date="2023-05" db="EMBL/GenBank/DDBJ databases">
        <title>Nepenthes gracilis genome sequencing.</title>
        <authorList>
            <person name="Fukushima K."/>
        </authorList>
    </citation>
    <scope>NUCLEOTIDE SEQUENCE</scope>
    <source>
        <strain evidence="9">SING2019-196</strain>
    </source>
</reference>
<evidence type="ECO:0000313" key="9">
    <source>
        <dbReference type="EMBL" id="GMH04296.1"/>
    </source>
</evidence>
<dbReference type="AlphaFoldDB" id="A0AAD3S4U8"/>
<dbReference type="GO" id="GO:0005634">
    <property type="term" value="C:nucleus"/>
    <property type="evidence" value="ECO:0007669"/>
    <property type="project" value="UniProtKB-SubCell"/>
</dbReference>
<comment type="caution">
    <text evidence="9">The sequence shown here is derived from an EMBL/GenBank/DDBJ whole genome shotgun (WGS) entry which is preliminary data.</text>
</comment>
<dbReference type="PANTHER" id="PTHR31072:SF226">
    <property type="entry name" value="TRANSCRIPTION FACTOR TCP18"/>
    <property type="match status" value="1"/>
</dbReference>
<feature type="domain" description="TCP" evidence="7">
    <location>
        <begin position="93"/>
        <end position="151"/>
    </location>
</feature>
<evidence type="ECO:0000256" key="4">
    <source>
        <dbReference type="ARBA" id="ARBA00023125"/>
    </source>
</evidence>
<evidence type="ECO:0000256" key="1">
    <source>
        <dbReference type="ARBA" id="ARBA00004123"/>
    </source>
</evidence>
<comment type="subcellular location">
    <subcellularLocation>
        <location evidence="1">Nucleus</location>
    </subcellularLocation>
</comment>